<evidence type="ECO:0000313" key="2">
    <source>
        <dbReference type="WBParaSite" id="RSKR_0000217800.1"/>
    </source>
</evidence>
<evidence type="ECO:0000313" key="1">
    <source>
        <dbReference type="Proteomes" id="UP000095286"/>
    </source>
</evidence>
<sequence>MTTYKNLDSWIVTETQIALRKLNDYGSPAPPSELKEVDPFVIRDDTHRDELFKTGIMAIKRNEVAFLVLSAGQGTRLGSSDPKGMMEIPFPNPNPRNPVDTLITHFAKKTQALQTLASKYEDENGEITGIQPAITFILMTAPEINIKIKKFVGTEIVEKKILKSGQIIIVDQDIVPCLTFDGNVIPRSEDTIQVSPNGNGGILQALEKINDDMKARRIKYVHVISVDNLMAKVCDPLAIGIMISEGAEVLNKVIERVKPDEPCGLMVQAKVGDNLWKSKVVEYSEIDPALAQARNADESLKFKYANICNHFFTFDFLEDLYMNEVRLPYHKAIKKVGVYDENTCKIVAPTKPNAVKLERFIFDLFDHAKKVVTMTVQRNLEFSPIKNPNDANVDCMNTAMKSLYTMYDSWLDNYELQQSVVEYNKVALHQFYLDSTKTYAGEDLDGYFTVKLPSILTADDGIPNFE</sequence>
<accession>A0AC35TM30</accession>
<proteinExistence type="predicted"/>
<dbReference type="Proteomes" id="UP000095286">
    <property type="component" value="Unplaced"/>
</dbReference>
<organism evidence="1 2">
    <name type="scientific">Rhabditophanes sp. KR3021</name>
    <dbReference type="NCBI Taxonomy" id="114890"/>
    <lineage>
        <taxon>Eukaryota</taxon>
        <taxon>Metazoa</taxon>
        <taxon>Ecdysozoa</taxon>
        <taxon>Nematoda</taxon>
        <taxon>Chromadorea</taxon>
        <taxon>Rhabditida</taxon>
        <taxon>Tylenchina</taxon>
        <taxon>Panagrolaimomorpha</taxon>
        <taxon>Strongyloidoidea</taxon>
        <taxon>Alloionematidae</taxon>
        <taxon>Rhabditophanes</taxon>
    </lineage>
</organism>
<reference evidence="2" key="1">
    <citation type="submission" date="2016-11" db="UniProtKB">
        <authorList>
            <consortium name="WormBaseParasite"/>
        </authorList>
    </citation>
    <scope>IDENTIFICATION</scope>
    <source>
        <strain evidence="2">KR3021</strain>
    </source>
</reference>
<name>A0AC35TM30_9BILA</name>
<dbReference type="WBParaSite" id="RSKR_0000217800.1">
    <property type="protein sequence ID" value="RSKR_0000217800.1"/>
    <property type="gene ID" value="RSKR_0000217800"/>
</dbReference>
<protein>
    <submittedName>
        <fullName evidence="2">UDP-N-acetylglucosamine pyrophosphorylase</fullName>
    </submittedName>
</protein>